<evidence type="ECO:0000313" key="2">
    <source>
        <dbReference type="EMBL" id="KAH7932412.1"/>
    </source>
</evidence>
<evidence type="ECO:0000313" key="3">
    <source>
        <dbReference type="Proteomes" id="UP000821866"/>
    </source>
</evidence>
<organism evidence="2 3">
    <name type="scientific">Rhipicephalus microplus</name>
    <name type="common">Cattle tick</name>
    <name type="synonym">Boophilus microplus</name>
    <dbReference type="NCBI Taxonomy" id="6941"/>
    <lineage>
        <taxon>Eukaryota</taxon>
        <taxon>Metazoa</taxon>
        <taxon>Ecdysozoa</taxon>
        <taxon>Arthropoda</taxon>
        <taxon>Chelicerata</taxon>
        <taxon>Arachnida</taxon>
        <taxon>Acari</taxon>
        <taxon>Parasitiformes</taxon>
        <taxon>Ixodida</taxon>
        <taxon>Ixodoidea</taxon>
        <taxon>Ixodidae</taxon>
        <taxon>Rhipicephalinae</taxon>
        <taxon>Rhipicephalus</taxon>
        <taxon>Boophilus</taxon>
    </lineage>
</organism>
<protein>
    <submittedName>
        <fullName evidence="2">Uncharacterized protein</fullName>
    </submittedName>
</protein>
<accession>A0A9J6CUY8</accession>
<comment type="caution">
    <text evidence="2">The sequence shown here is derived from an EMBL/GenBank/DDBJ whole genome shotgun (WGS) entry which is preliminary data.</text>
</comment>
<dbReference type="AlphaFoldDB" id="A0A9J6CUY8"/>
<feature type="compositionally biased region" description="Polar residues" evidence="1">
    <location>
        <begin position="130"/>
        <end position="142"/>
    </location>
</feature>
<evidence type="ECO:0000256" key="1">
    <source>
        <dbReference type="SAM" id="MobiDB-lite"/>
    </source>
</evidence>
<sequence length="214" mass="23535">MTRMKQLVFSEIALGTMTKLNDDERLAGAVWPFVDVPLDTAGPTLPTEPMPYYYVQCPYLVLPPFPFLPPWMVPAISYEVAPNQGSPRRPGASPDVTRNDIAPRPPKRQVVKCRRSLPFAEQGTDAVRSHATSVRTRKSTVPSRKETSRSSPSNEGQEQYIDLVLSRLLRIATNLGLGVPAKKEAPSCATLKFIYSAAMLRSLNVHSNASTPAS</sequence>
<name>A0A9J6CUY8_RHIMP</name>
<dbReference type="EMBL" id="JABSTU010006707">
    <property type="protein sequence ID" value="KAH7932412.1"/>
    <property type="molecule type" value="Genomic_DNA"/>
</dbReference>
<feature type="region of interest" description="Disordered" evidence="1">
    <location>
        <begin position="82"/>
        <end position="109"/>
    </location>
</feature>
<reference evidence="2" key="1">
    <citation type="journal article" date="2020" name="Cell">
        <title>Large-Scale Comparative Analyses of Tick Genomes Elucidate Their Genetic Diversity and Vector Capacities.</title>
        <authorList>
            <consortium name="Tick Genome and Microbiome Consortium (TIGMIC)"/>
            <person name="Jia N."/>
            <person name="Wang J."/>
            <person name="Shi W."/>
            <person name="Du L."/>
            <person name="Sun Y."/>
            <person name="Zhan W."/>
            <person name="Jiang J.F."/>
            <person name="Wang Q."/>
            <person name="Zhang B."/>
            <person name="Ji P."/>
            <person name="Bell-Sakyi L."/>
            <person name="Cui X.M."/>
            <person name="Yuan T.T."/>
            <person name="Jiang B.G."/>
            <person name="Yang W.F."/>
            <person name="Lam T.T."/>
            <person name="Chang Q.C."/>
            <person name="Ding S.J."/>
            <person name="Wang X.J."/>
            <person name="Zhu J.G."/>
            <person name="Ruan X.D."/>
            <person name="Zhao L."/>
            <person name="Wei J.T."/>
            <person name="Ye R.Z."/>
            <person name="Que T.C."/>
            <person name="Du C.H."/>
            <person name="Zhou Y.H."/>
            <person name="Cheng J.X."/>
            <person name="Dai P.F."/>
            <person name="Guo W.B."/>
            <person name="Han X.H."/>
            <person name="Huang E.J."/>
            <person name="Li L.F."/>
            <person name="Wei W."/>
            <person name="Gao Y.C."/>
            <person name="Liu J.Z."/>
            <person name="Shao H.Z."/>
            <person name="Wang X."/>
            <person name="Wang C.C."/>
            <person name="Yang T.C."/>
            <person name="Huo Q.B."/>
            <person name="Li W."/>
            <person name="Chen H.Y."/>
            <person name="Chen S.E."/>
            <person name="Zhou L.G."/>
            <person name="Ni X.B."/>
            <person name="Tian J.H."/>
            <person name="Sheng Y."/>
            <person name="Liu T."/>
            <person name="Pan Y.S."/>
            <person name="Xia L.Y."/>
            <person name="Li J."/>
            <person name="Zhao F."/>
            <person name="Cao W.C."/>
        </authorList>
    </citation>
    <scope>NUCLEOTIDE SEQUENCE</scope>
    <source>
        <strain evidence="2">Rmic-2018</strain>
    </source>
</reference>
<feature type="region of interest" description="Disordered" evidence="1">
    <location>
        <begin position="122"/>
        <end position="157"/>
    </location>
</feature>
<keyword evidence="3" id="KW-1185">Reference proteome</keyword>
<dbReference type="Proteomes" id="UP000821866">
    <property type="component" value="Unassembled WGS sequence"/>
</dbReference>
<reference evidence="2" key="2">
    <citation type="submission" date="2021-09" db="EMBL/GenBank/DDBJ databases">
        <authorList>
            <person name="Jia N."/>
            <person name="Wang J."/>
            <person name="Shi W."/>
            <person name="Du L."/>
            <person name="Sun Y."/>
            <person name="Zhan W."/>
            <person name="Jiang J."/>
            <person name="Wang Q."/>
            <person name="Zhang B."/>
            <person name="Ji P."/>
            <person name="Sakyi L.B."/>
            <person name="Cui X."/>
            <person name="Yuan T."/>
            <person name="Jiang B."/>
            <person name="Yang W."/>
            <person name="Lam T.T.-Y."/>
            <person name="Chang Q."/>
            <person name="Ding S."/>
            <person name="Wang X."/>
            <person name="Zhu J."/>
            <person name="Ruan X."/>
            <person name="Zhao L."/>
            <person name="Wei J."/>
            <person name="Que T."/>
            <person name="Du C."/>
            <person name="Cheng J."/>
            <person name="Dai P."/>
            <person name="Han X."/>
            <person name="Huang E."/>
            <person name="Gao Y."/>
            <person name="Liu J."/>
            <person name="Shao H."/>
            <person name="Ye R."/>
            <person name="Li L."/>
            <person name="Wei W."/>
            <person name="Wang X."/>
            <person name="Wang C."/>
            <person name="Huo Q."/>
            <person name="Li W."/>
            <person name="Guo W."/>
            <person name="Chen H."/>
            <person name="Chen S."/>
            <person name="Zhou L."/>
            <person name="Zhou L."/>
            <person name="Ni X."/>
            <person name="Tian J."/>
            <person name="Zhou Y."/>
            <person name="Sheng Y."/>
            <person name="Liu T."/>
            <person name="Pan Y."/>
            <person name="Xia L."/>
            <person name="Li J."/>
            <person name="Zhao F."/>
            <person name="Cao W."/>
        </authorList>
    </citation>
    <scope>NUCLEOTIDE SEQUENCE</scope>
    <source>
        <strain evidence="2">Rmic-2018</strain>
        <tissue evidence="2">Larvae</tissue>
    </source>
</reference>
<dbReference type="VEuPathDB" id="VectorBase:LOC119179195"/>
<proteinExistence type="predicted"/>
<gene>
    <name evidence="2" type="ORF">HPB51_029303</name>
</gene>